<dbReference type="EMBL" id="FOKG01000020">
    <property type="protein sequence ID" value="SFB56897.1"/>
    <property type="molecule type" value="Genomic_DNA"/>
</dbReference>
<dbReference type="Gene3D" id="3.30.70.100">
    <property type="match status" value="1"/>
</dbReference>
<dbReference type="GO" id="GO:0046872">
    <property type="term" value="F:metal ion binding"/>
    <property type="evidence" value="ECO:0007669"/>
    <property type="project" value="InterPro"/>
</dbReference>
<evidence type="ECO:0000259" key="1">
    <source>
        <dbReference type="PROSITE" id="PS50846"/>
    </source>
</evidence>
<feature type="domain" description="HMA" evidence="1">
    <location>
        <begin position="2"/>
        <end position="68"/>
    </location>
</feature>
<evidence type="ECO:0000313" key="2">
    <source>
        <dbReference type="EMBL" id="SFB56897.1"/>
    </source>
</evidence>
<evidence type="ECO:0000313" key="3">
    <source>
        <dbReference type="Proteomes" id="UP000243799"/>
    </source>
</evidence>
<gene>
    <name evidence="2" type="ORF">SAMN05216266_12073</name>
</gene>
<dbReference type="Pfam" id="PF00403">
    <property type="entry name" value="HMA"/>
    <property type="match status" value="1"/>
</dbReference>
<accession>A0A1I1C3F7</accession>
<dbReference type="OrthoDB" id="9813965at2"/>
<protein>
    <submittedName>
        <fullName evidence="2">Copper chaperone</fullName>
    </submittedName>
</protein>
<dbReference type="InterPro" id="IPR036163">
    <property type="entry name" value="HMA_dom_sf"/>
</dbReference>
<sequence length="73" mass="8060">MESRVWQVEGMSCAGCEQRVGNVLRRLEGVSGVTADHSCGRVEVRVDPAVVDRSLLVERIETAGYRVAEEVTR</sequence>
<dbReference type="RefSeq" id="WP_091676995.1">
    <property type="nucleotide sequence ID" value="NZ_FOKG01000020.1"/>
</dbReference>
<dbReference type="Proteomes" id="UP000243799">
    <property type="component" value="Unassembled WGS sequence"/>
</dbReference>
<name>A0A1I1C3F7_9PSEU</name>
<organism evidence="2 3">
    <name type="scientific">Amycolatopsis marina</name>
    <dbReference type="NCBI Taxonomy" id="490629"/>
    <lineage>
        <taxon>Bacteria</taxon>
        <taxon>Bacillati</taxon>
        <taxon>Actinomycetota</taxon>
        <taxon>Actinomycetes</taxon>
        <taxon>Pseudonocardiales</taxon>
        <taxon>Pseudonocardiaceae</taxon>
        <taxon>Amycolatopsis</taxon>
    </lineage>
</organism>
<dbReference type="PROSITE" id="PS50846">
    <property type="entry name" value="HMA_2"/>
    <property type="match status" value="1"/>
</dbReference>
<dbReference type="STRING" id="490629.SAMN05216266_12073"/>
<keyword evidence="3" id="KW-1185">Reference proteome</keyword>
<reference evidence="3" key="1">
    <citation type="submission" date="2016-10" db="EMBL/GenBank/DDBJ databases">
        <authorList>
            <person name="Varghese N."/>
            <person name="Submissions S."/>
        </authorList>
    </citation>
    <scope>NUCLEOTIDE SEQUENCE [LARGE SCALE GENOMIC DNA]</scope>
    <source>
        <strain evidence="3">CGMCC 4.3568</strain>
    </source>
</reference>
<proteinExistence type="predicted"/>
<dbReference type="CDD" id="cd00371">
    <property type="entry name" value="HMA"/>
    <property type="match status" value="1"/>
</dbReference>
<dbReference type="InterPro" id="IPR006121">
    <property type="entry name" value="HMA_dom"/>
</dbReference>
<dbReference type="AlphaFoldDB" id="A0A1I1C3F7"/>
<dbReference type="SUPFAM" id="SSF55008">
    <property type="entry name" value="HMA, heavy metal-associated domain"/>
    <property type="match status" value="1"/>
</dbReference>